<gene>
    <name evidence="4" type="ORF">FGO68_gene4638</name>
</gene>
<keyword evidence="2" id="KW-0342">GTP-binding</keyword>
<evidence type="ECO:0000313" key="4">
    <source>
        <dbReference type="EMBL" id="TNV76943.1"/>
    </source>
</evidence>
<dbReference type="InterPro" id="IPR027417">
    <property type="entry name" value="P-loop_NTPase"/>
</dbReference>
<comment type="caution">
    <text evidence="4">The sequence shown here is derived from an EMBL/GenBank/DDBJ whole genome shotgun (WGS) entry which is preliminary data.</text>
</comment>
<feature type="region of interest" description="Disordered" evidence="3">
    <location>
        <begin position="1"/>
        <end position="21"/>
    </location>
</feature>
<dbReference type="AlphaFoldDB" id="A0A8J8NKM0"/>
<evidence type="ECO:0000256" key="3">
    <source>
        <dbReference type="SAM" id="MobiDB-lite"/>
    </source>
</evidence>
<keyword evidence="1" id="KW-0547">Nucleotide-binding</keyword>
<keyword evidence="5" id="KW-1185">Reference proteome</keyword>
<protein>
    <submittedName>
        <fullName evidence="4">Uncharacterized protein</fullName>
    </submittedName>
</protein>
<dbReference type="Proteomes" id="UP000785679">
    <property type="component" value="Unassembled WGS sequence"/>
</dbReference>
<evidence type="ECO:0000256" key="1">
    <source>
        <dbReference type="ARBA" id="ARBA00022741"/>
    </source>
</evidence>
<dbReference type="GO" id="GO:0005525">
    <property type="term" value="F:GTP binding"/>
    <property type="evidence" value="ECO:0007669"/>
    <property type="project" value="UniProtKB-KW"/>
</dbReference>
<dbReference type="SMART" id="SM00173">
    <property type="entry name" value="RAS"/>
    <property type="match status" value="1"/>
</dbReference>
<name>A0A8J8NKM0_HALGN</name>
<dbReference type="InterPro" id="IPR005225">
    <property type="entry name" value="Small_GTP-bd"/>
</dbReference>
<dbReference type="PRINTS" id="PR00449">
    <property type="entry name" value="RASTRNSFRMNG"/>
</dbReference>
<dbReference type="OrthoDB" id="245989at2759"/>
<organism evidence="4 5">
    <name type="scientific">Halteria grandinella</name>
    <dbReference type="NCBI Taxonomy" id="5974"/>
    <lineage>
        <taxon>Eukaryota</taxon>
        <taxon>Sar</taxon>
        <taxon>Alveolata</taxon>
        <taxon>Ciliophora</taxon>
        <taxon>Intramacronucleata</taxon>
        <taxon>Spirotrichea</taxon>
        <taxon>Stichotrichia</taxon>
        <taxon>Sporadotrichida</taxon>
        <taxon>Halteriidae</taxon>
        <taxon>Halteria</taxon>
    </lineage>
</organism>
<dbReference type="SMART" id="SM00175">
    <property type="entry name" value="RAB"/>
    <property type="match status" value="1"/>
</dbReference>
<evidence type="ECO:0000313" key="5">
    <source>
        <dbReference type="Proteomes" id="UP000785679"/>
    </source>
</evidence>
<dbReference type="GO" id="GO:0003924">
    <property type="term" value="F:GTPase activity"/>
    <property type="evidence" value="ECO:0007669"/>
    <property type="project" value="InterPro"/>
</dbReference>
<dbReference type="PROSITE" id="PS51421">
    <property type="entry name" value="RAS"/>
    <property type="match status" value="1"/>
</dbReference>
<dbReference type="NCBIfam" id="TIGR00231">
    <property type="entry name" value="small_GTP"/>
    <property type="match status" value="1"/>
</dbReference>
<proteinExistence type="predicted"/>
<accession>A0A8J8NKM0</accession>
<dbReference type="CDD" id="cd00154">
    <property type="entry name" value="Rab"/>
    <property type="match status" value="1"/>
</dbReference>
<dbReference type="InterPro" id="IPR050227">
    <property type="entry name" value="Rab"/>
</dbReference>
<reference evidence="4" key="1">
    <citation type="submission" date="2019-06" db="EMBL/GenBank/DDBJ databases">
        <authorList>
            <person name="Zheng W."/>
        </authorList>
    </citation>
    <scope>NUCLEOTIDE SEQUENCE</scope>
    <source>
        <strain evidence="4">QDHG01</strain>
    </source>
</reference>
<dbReference type="PROSITE" id="PS51419">
    <property type="entry name" value="RAB"/>
    <property type="match status" value="1"/>
</dbReference>
<dbReference type="InterPro" id="IPR001806">
    <property type="entry name" value="Small_GTPase"/>
</dbReference>
<dbReference type="Gene3D" id="3.40.50.300">
    <property type="entry name" value="P-loop containing nucleotide triphosphate hydrolases"/>
    <property type="match status" value="1"/>
</dbReference>
<dbReference type="SUPFAM" id="SSF52540">
    <property type="entry name" value="P-loop containing nucleoside triphosphate hydrolases"/>
    <property type="match status" value="1"/>
</dbReference>
<dbReference type="EMBL" id="RRYP01012689">
    <property type="protein sequence ID" value="TNV76943.1"/>
    <property type="molecule type" value="Genomic_DNA"/>
</dbReference>
<dbReference type="Pfam" id="PF00071">
    <property type="entry name" value="Ras"/>
    <property type="match status" value="1"/>
</dbReference>
<evidence type="ECO:0000256" key="2">
    <source>
        <dbReference type="ARBA" id="ARBA00023134"/>
    </source>
</evidence>
<dbReference type="FunFam" id="3.40.50.300:FF:001447">
    <property type="entry name" value="Ras-related protein Rab-1B"/>
    <property type="match status" value="1"/>
</dbReference>
<sequence length="282" mass="31617">MGKEKAQSIKLQKGRKKSSERVADQSIKENRILGRQSADLDFRFKVILLGDSKVGKSCIVRRIVDETFNMKYSETHIFDLVNKRMMVDDQYNVLLQIFDTAGLDRYDSLSGSYFQGASGFVIVFDFQQRQTFENVKKWIENIKLRATVDQPTIIILGNKRDSLSTKGAVSEADLRELKESEPGILFFETSARTGMNLDDAMMQTCQSMIRNAQANEAKAPKGQRLSHMSRRMSKKTGGGASLVEVQESQGGYIETKQSGRANSMVKLRGSQAGAGRKDKCCK</sequence>
<dbReference type="SMART" id="SM00174">
    <property type="entry name" value="RHO"/>
    <property type="match status" value="1"/>
</dbReference>
<feature type="region of interest" description="Disordered" evidence="3">
    <location>
        <begin position="251"/>
        <end position="282"/>
    </location>
</feature>
<dbReference type="PANTHER" id="PTHR47977">
    <property type="entry name" value="RAS-RELATED PROTEIN RAB"/>
    <property type="match status" value="1"/>
</dbReference>